<dbReference type="RefSeq" id="WP_114563523.1">
    <property type="nucleotide sequence ID" value="NZ_CP031124.1"/>
</dbReference>
<accession>A0A345DDL1</accession>
<sequence length="99" mass="11011">MGVELSTNDLNDSNLDKAKAVLKSMIASCNMSAYDSDQIVTVSIERIIMQKFITSYLWDEVNEDLTDAAFDALKDEGLLQLNVFSEYALTRVGINALIK</sequence>
<dbReference type="EMBL" id="CP031124">
    <property type="protein sequence ID" value="AXF86449.1"/>
    <property type="molecule type" value="Genomic_DNA"/>
</dbReference>
<evidence type="ECO:0000313" key="2">
    <source>
        <dbReference type="Proteomes" id="UP000252182"/>
    </source>
</evidence>
<dbReference type="Proteomes" id="UP000252182">
    <property type="component" value="Chromosome"/>
</dbReference>
<dbReference type="AlphaFoldDB" id="A0A345DDL1"/>
<dbReference type="KEGG" id="hyf:DTO96_102203"/>
<protein>
    <submittedName>
        <fullName evidence="1">Uncharacterized protein</fullName>
    </submittedName>
</protein>
<evidence type="ECO:0000313" key="1">
    <source>
        <dbReference type="EMBL" id="AXF86449.1"/>
    </source>
</evidence>
<keyword evidence="2" id="KW-1185">Reference proteome</keyword>
<gene>
    <name evidence="1" type="ORF">DTO96_102203</name>
</gene>
<name>A0A345DDL1_9BURK</name>
<proteinExistence type="predicted"/>
<reference evidence="2" key="1">
    <citation type="submission" date="2018-07" db="EMBL/GenBank/DDBJ databases">
        <authorList>
            <person name="Kim H."/>
        </authorList>
    </citation>
    <scope>NUCLEOTIDE SEQUENCE [LARGE SCALE GENOMIC DNA]</scope>
    <source>
        <strain evidence="2">F02</strain>
    </source>
</reference>
<organism evidence="1 2">
    <name type="scientific">Ephemeroptericola cinctiostellae</name>
    <dbReference type="NCBI Taxonomy" id="2268024"/>
    <lineage>
        <taxon>Bacteria</taxon>
        <taxon>Pseudomonadati</taxon>
        <taxon>Pseudomonadota</taxon>
        <taxon>Betaproteobacteria</taxon>
        <taxon>Burkholderiales</taxon>
        <taxon>Burkholderiaceae</taxon>
        <taxon>Ephemeroptericola</taxon>
    </lineage>
</organism>